<dbReference type="PROSITE" id="PS00922">
    <property type="entry name" value="TRANSGLYCOSYLASE"/>
    <property type="match status" value="1"/>
</dbReference>
<feature type="chain" id="PRO_5041435643" description="Transglycosylase SLT domain-containing protein" evidence="4">
    <location>
        <begin position="26"/>
        <end position="715"/>
    </location>
</feature>
<feature type="domain" description="Transglycosylase SLT" evidence="5">
    <location>
        <begin position="563"/>
        <end position="677"/>
    </location>
</feature>
<dbReference type="InterPro" id="IPR019734">
    <property type="entry name" value="TPR_rpt"/>
</dbReference>
<keyword evidence="7" id="KW-1185">Reference proteome</keyword>
<evidence type="ECO:0000256" key="4">
    <source>
        <dbReference type="SAM" id="SignalP"/>
    </source>
</evidence>
<evidence type="ECO:0000259" key="5">
    <source>
        <dbReference type="Pfam" id="PF01464"/>
    </source>
</evidence>
<dbReference type="GO" id="GO:0042597">
    <property type="term" value="C:periplasmic space"/>
    <property type="evidence" value="ECO:0007669"/>
    <property type="project" value="InterPro"/>
</dbReference>
<dbReference type="Pfam" id="PF01464">
    <property type="entry name" value="SLT"/>
    <property type="match status" value="1"/>
</dbReference>
<feature type="region of interest" description="Disordered" evidence="3">
    <location>
        <begin position="26"/>
        <end position="46"/>
    </location>
</feature>
<dbReference type="Gene3D" id="1.10.530.10">
    <property type="match status" value="1"/>
</dbReference>
<dbReference type="EMBL" id="BRXS01000002">
    <property type="protein sequence ID" value="GLC24590.1"/>
    <property type="molecule type" value="Genomic_DNA"/>
</dbReference>
<organism evidence="6 7">
    <name type="scientific">Roseisolibacter agri</name>
    <dbReference type="NCBI Taxonomy" id="2014610"/>
    <lineage>
        <taxon>Bacteria</taxon>
        <taxon>Pseudomonadati</taxon>
        <taxon>Gemmatimonadota</taxon>
        <taxon>Gemmatimonadia</taxon>
        <taxon>Gemmatimonadales</taxon>
        <taxon>Gemmatimonadaceae</taxon>
        <taxon>Roseisolibacter</taxon>
    </lineage>
</organism>
<evidence type="ECO:0000256" key="3">
    <source>
        <dbReference type="SAM" id="MobiDB-lite"/>
    </source>
</evidence>
<feature type="signal peptide" evidence="4">
    <location>
        <begin position="1"/>
        <end position="25"/>
    </location>
</feature>
<evidence type="ECO:0000313" key="6">
    <source>
        <dbReference type="EMBL" id="GLC24590.1"/>
    </source>
</evidence>
<dbReference type="InterPro" id="IPR023346">
    <property type="entry name" value="Lysozyme-like_dom_sf"/>
</dbReference>
<gene>
    <name evidence="6" type="ORF">rosag_11030</name>
</gene>
<evidence type="ECO:0000313" key="7">
    <source>
        <dbReference type="Proteomes" id="UP001161325"/>
    </source>
</evidence>
<evidence type="ECO:0000256" key="2">
    <source>
        <dbReference type="ARBA" id="ARBA00022729"/>
    </source>
</evidence>
<keyword evidence="2 4" id="KW-0732">Signal</keyword>
<dbReference type="RefSeq" id="WP_284349035.1">
    <property type="nucleotide sequence ID" value="NZ_BRXS01000002.1"/>
</dbReference>
<dbReference type="InterPro" id="IPR008258">
    <property type="entry name" value="Transglycosylase_SLT_dom_1"/>
</dbReference>
<dbReference type="AlphaFoldDB" id="A0AA37Q0X6"/>
<sequence>MPSQPRSLRAAALALGVALTTAANGGQCAGAQPPAATPADSAATSPTVTATSAGTLQRHAEAAALVRTARALETRATTAVTLDAPLADSARTAYRRAAELAPAVADWLRLRALALEPDATVRARERGAITTPAARERLDVVEATARARGGDLAGAATAWDALGAEATAATLRLDDATRRGDANARAQLRGVLAGIVRDGLARASALPASRVVGLDRADLREAATALDSAFAPLPAAERLLVARALTSAGGAAPTLARAAQAWAAALDAGEGAPEDRAAYGALLARMGRWRDAAAQYARAPGGEAAFQAARARLRAGDGGGARSGLQGVLARYPDDAAAASARYLLADLAVDDGRERDARTAFREVAARHPQSAWAPLAAFRGALLAFSGAPAQAAAELDSLVARWPTADERTAATYWAGRAWAAAGDASRARDRWRDVVSREPASYYAGLAARRLSQAPWVPPDGAVPTATSDEQATAVAVAQRAQLLERLGMGSEAGLERDWLTRWAEESVPRQLGAAAALQTSGRPGPSIRLAARAVEAGAPRTVPTYRLLNPLLYGDALQREATARGIEPALAAALIKQESNFTADAVSPVGARGLMQLMPDVGRSLWTSRDAAARGAWNAALLFDPEVNLALGMRHLRAALTGWPHPAYALAAYNAGASRVRRWRTSPGADDPELFVERIPYEETRDYVRIVLRGRDLYRALYPQALTPAR</sequence>
<dbReference type="InterPro" id="IPR008939">
    <property type="entry name" value="Lytic_TGlycosylase_superhlx_U"/>
</dbReference>
<dbReference type="InterPro" id="IPR011990">
    <property type="entry name" value="TPR-like_helical_dom_sf"/>
</dbReference>
<dbReference type="InterPro" id="IPR000189">
    <property type="entry name" value="Transglyc_AS"/>
</dbReference>
<name>A0AA37Q0X6_9BACT</name>
<reference evidence="6" key="1">
    <citation type="submission" date="2022-08" db="EMBL/GenBank/DDBJ databases">
        <title>Draft genome sequencing of Roseisolibacter agri AW1220.</title>
        <authorList>
            <person name="Tobiishi Y."/>
            <person name="Tonouchi A."/>
        </authorList>
    </citation>
    <scope>NUCLEOTIDE SEQUENCE</scope>
    <source>
        <strain evidence="6">AW1220</strain>
    </source>
</reference>
<dbReference type="Proteomes" id="UP001161325">
    <property type="component" value="Unassembled WGS sequence"/>
</dbReference>
<dbReference type="Gene3D" id="1.25.40.10">
    <property type="entry name" value="Tetratricopeptide repeat domain"/>
    <property type="match status" value="2"/>
</dbReference>
<protein>
    <recommendedName>
        <fullName evidence="5">Transglycosylase SLT domain-containing protein</fullName>
    </recommendedName>
</protein>
<dbReference type="SUPFAM" id="SSF48435">
    <property type="entry name" value="Bacterial muramidases"/>
    <property type="match status" value="1"/>
</dbReference>
<comment type="similarity">
    <text evidence="1">Belongs to the transglycosylase Slt family.</text>
</comment>
<dbReference type="CDD" id="cd13401">
    <property type="entry name" value="Slt70-like"/>
    <property type="match status" value="1"/>
</dbReference>
<proteinExistence type="inferred from homology"/>
<accession>A0AA37Q0X6</accession>
<dbReference type="Pfam" id="PF13174">
    <property type="entry name" value="TPR_6"/>
    <property type="match status" value="1"/>
</dbReference>
<dbReference type="GO" id="GO:0016020">
    <property type="term" value="C:membrane"/>
    <property type="evidence" value="ECO:0007669"/>
    <property type="project" value="InterPro"/>
</dbReference>
<dbReference type="GO" id="GO:0008933">
    <property type="term" value="F:peptidoglycan lytic transglycosylase activity"/>
    <property type="evidence" value="ECO:0007669"/>
    <property type="project" value="InterPro"/>
</dbReference>
<evidence type="ECO:0000256" key="1">
    <source>
        <dbReference type="ARBA" id="ARBA00007734"/>
    </source>
</evidence>
<comment type="caution">
    <text evidence="6">The sequence shown here is derived from an EMBL/GenBank/DDBJ whole genome shotgun (WGS) entry which is preliminary data.</text>
</comment>
<dbReference type="GO" id="GO:0004553">
    <property type="term" value="F:hydrolase activity, hydrolyzing O-glycosyl compounds"/>
    <property type="evidence" value="ECO:0007669"/>
    <property type="project" value="InterPro"/>
</dbReference>
<dbReference type="GO" id="GO:0000270">
    <property type="term" value="P:peptidoglycan metabolic process"/>
    <property type="evidence" value="ECO:0007669"/>
    <property type="project" value="InterPro"/>
</dbReference>
<dbReference type="PANTHER" id="PTHR37423">
    <property type="entry name" value="SOLUBLE LYTIC MUREIN TRANSGLYCOSYLASE-RELATED"/>
    <property type="match status" value="1"/>
</dbReference>
<dbReference type="SUPFAM" id="SSF53955">
    <property type="entry name" value="Lysozyme-like"/>
    <property type="match status" value="1"/>
</dbReference>
<dbReference type="PANTHER" id="PTHR37423:SF2">
    <property type="entry name" value="MEMBRANE-BOUND LYTIC MUREIN TRANSGLYCOSYLASE C"/>
    <property type="match status" value="1"/>
</dbReference>